<accession>A0A918NWJ7</accession>
<gene>
    <name evidence="1" type="ORF">GCM10010358_63700</name>
</gene>
<dbReference type="Proteomes" id="UP000619244">
    <property type="component" value="Unassembled WGS sequence"/>
</dbReference>
<dbReference type="PANTHER" id="PTHR35004">
    <property type="entry name" value="TRANSPOSASE RV3428C-RELATED"/>
    <property type="match status" value="1"/>
</dbReference>
<dbReference type="EMBL" id="BMVU01000044">
    <property type="protein sequence ID" value="GGY00997.1"/>
    <property type="molecule type" value="Genomic_DNA"/>
</dbReference>
<dbReference type="PANTHER" id="PTHR35004:SF6">
    <property type="entry name" value="TRANSPOSASE"/>
    <property type="match status" value="1"/>
</dbReference>
<keyword evidence="2" id="KW-1185">Reference proteome</keyword>
<sequence>MPEPVVVVAEASLPGAAGDYDFDIDVPAAYRPQGKGRVERQVNIVRDHVLAGRAFSSVEELNAAFAAWVPLRRAKVHGTHGEVIGHRAVRDHRQPAPLLDHPDDDGSLTPGECAAMLPRLEAIIDQRQRESSDPVLHRRIDDIRRLITVMKYCLGKSGQLIFG</sequence>
<comment type="caution">
    <text evidence="1">The sequence shown here is derived from an EMBL/GenBank/DDBJ whole genome shotgun (WGS) entry which is preliminary data.</text>
</comment>
<evidence type="ECO:0008006" key="3">
    <source>
        <dbReference type="Google" id="ProtNLM"/>
    </source>
</evidence>
<name>A0A918NWJ7_9ACTN</name>
<dbReference type="AlphaFoldDB" id="A0A918NWJ7"/>
<organism evidence="1 2">
    <name type="scientific">Streptomyces minutiscleroticus</name>
    <dbReference type="NCBI Taxonomy" id="68238"/>
    <lineage>
        <taxon>Bacteria</taxon>
        <taxon>Bacillati</taxon>
        <taxon>Actinomycetota</taxon>
        <taxon>Actinomycetes</taxon>
        <taxon>Kitasatosporales</taxon>
        <taxon>Streptomycetaceae</taxon>
        <taxon>Streptomyces</taxon>
    </lineage>
</organism>
<proteinExistence type="predicted"/>
<evidence type="ECO:0000313" key="2">
    <source>
        <dbReference type="Proteomes" id="UP000619244"/>
    </source>
</evidence>
<protein>
    <recommendedName>
        <fullName evidence="3">Transposase</fullName>
    </recommendedName>
</protein>
<reference evidence="1" key="2">
    <citation type="submission" date="2020-09" db="EMBL/GenBank/DDBJ databases">
        <authorList>
            <person name="Sun Q."/>
            <person name="Ohkuma M."/>
        </authorList>
    </citation>
    <scope>NUCLEOTIDE SEQUENCE</scope>
    <source>
        <strain evidence="1">JCM 4790</strain>
    </source>
</reference>
<evidence type="ECO:0000313" key="1">
    <source>
        <dbReference type="EMBL" id="GGY00997.1"/>
    </source>
</evidence>
<reference evidence="1" key="1">
    <citation type="journal article" date="2014" name="Int. J. Syst. Evol. Microbiol.">
        <title>Complete genome sequence of Corynebacterium casei LMG S-19264T (=DSM 44701T), isolated from a smear-ripened cheese.</title>
        <authorList>
            <consortium name="US DOE Joint Genome Institute (JGI-PGF)"/>
            <person name="Walter F."/>
            <person name="Albersmeier A."/>
            <person name="Kalinowski J."/>
            <person name="Ruckert C."/>
        </authorList>
    </citation>
    <scope>NUCLEOTIDE SEQUENCE</scope>
    <source>
        <strain evidence="1">JCM 4790</strain>
    </source>
</reference>